<evidence type="ECO:0008006" key="4">
    <source>
        <dbReference type="Google" id="ProtNLM"/>
    </source>
</evidence>
<evidence type="ECO:0000313" key="3">
    <source>
        <dbReference type="Proteomes" id="UP000019141"/>
    </source>
</evidence>
<reference evidence="2 3" key="1">
    <citation type="journal article" date="2014" name="Nature">
        <title>An environmental bacterial taxon with a large and distinct metabolic repertoire.</title>
        <authorList>
            <person name="Wilson M.C."/>
            <person name="Mori T."/>
            <person name="Ruckert C."/>
            <person name="Uria A.R."/>
            <person name="Helf M.J."/>
            <person name="Takada K."/>
            <person name="Gernert C."/>
            <person name="Steffens U.A."/>
            <person name="Heycke N."/>
            <person name="Schmitt S."/>
            <person name="Rinke C."/>
            <person name="Helfrich E.J."/>
            <person name="Brachmann A.O."/>
            <person name="Gurgui C."/>
            <person name="Wakimoto T."/>
            <person name="Kracht M."/>
            <person name="Crusemann M."/>
            <person name="Hentschel U."/>
            <person name="Abe I."/>
            <person name="Matsunaga S."/>
            <person name="Kalinowski J."/>
            <person name="Takeyama H."/>
            <person name="Piel J."/>
        </authorList>
    </citation>
    <scope>NUCLEOTIDE SEQUENCE [LARGE SCALE GENOMIC DNA]</scope>
    <source>
        <strain evidence="3">TSY1</strain>
    </source>
</reference>
<dbReference type="HOGENOM" id="CLU_1458769_0_0_7"/>
<evidence type="ECO:0000256" key="1">
    <source>
        <dbReference type="SAM" id="SignalP"/>
    </source>
</evidence>
<dbReference type="Proteomes" id="UP000019141">
    <property type="component" value="Unassembled WGS sequence"/>
</dbReference>
<feature type="chain" id="PRO_5004845730" description="DUF4142 domain-containing protein" evidence="1">
    <location>
        <begin position="22"/>
        <end position="185"/>
    </location>
</feature>
<name>W4LC71_ENTF1</name>
<feature type="signal peptide" evidence="1">
    <location>
        <begin position="1"/>
        <end position="21"/>
    </location>
</feature>
<dbReference type="AlphaFoldDB" id="W4LC71"/>
<keyword evidence="3" id="KW-1185">Reference proteome</keyword>
<sequence>MSLTRYLLLFVAMITAGQVLAADRDDRPFSKAIRVLARERSQAESYVSLIHTVAKAEVSKYARGILLYADAKAEFDGLIEQMKADLTRGKSPDTSSDFQKQLQQAVDRRTAFTTYVSEQIVGDEEGRKGAVTGAATAVTLLTLLGKASLTIWKEFRQVSDTRKKAILTQLDVLKWRAFHEIPGAR</sequence>
<keyword evidence="1" id="KW-0732">Signal</keyword>
<proteinExistence type="predicted"/>
<comment type="caution">
    <text evidence="2">The sequence shown here is derived from an EMBL/GenBank/DDBJ whole genome shotgun (WGS) entry which is preliminary data.</text>
</comment>
<evidence type="ECO:0000313" key="2">
    <source>
        <dbReference type="EMBL" id="ETW95524.1"/>
    </source>
</evidence>
<protein>
    <recommendedName>
        <fullName evidence="4">DUF4142 domain-containing protein</fullName>
    </recommendedName>
</protein>
<gene>
    <name evidence="2" type="ORF">ETSY1_30235</name>
</gene>
<organism evidence="2 3">
    <name type="scientific">Entotheonella factor</name>
    <dbReference type="NCBI Taxonomy" id="1429438"/>
    <lineage>
        <taxon>Bacteria</taxon>
        <taxon>Pseudomonadati</taxon>
        <taxon>Nitrospinota/Tectimicrobiota group</taxon>
        <taxon>Candidatus Tectimicrobiota</taxon>
        <taxon>Candidatus Entotheonellia</taxon>
        <taxon>Candidatus Entotheonellales</taxon>
        <taxon>Candidatus Entotheonellaceae</taxon>
        <taxon>Candidatus Entotheonella</taxon>
    </lineage>
</organism>
<accession>W4LC71</accession>
<dbReference type="EMBL" id="AZHW01000906">
    <property type="protein sequence ID" value="ETW95524.1"/>
    <property type="molecule type" value="Genomic_DNA"/>
</dbReference>